<dbReference type="AlphaFoldDB" id="A0AAN8MZC8"/>
<keyword evidence="3" id="KW-1185">Reference proteome</keyword>
<evidence type="ECO:0000313" key="3">
    <source>
        <dbReference type="Proteomes" id="UP001313282"/>
    </source>
</evidence>
<name>A0AAN8MZC8_9PEZI</name>
<gene>
    <name evidence="2" type="ORF">TWF718_000229</name>
</gene>
<dbReference type="Gene3D" id="2.120.10.70">
    <property type="entry name" value="Fucose-specific lectin"/>
    <property type="match status" value="1"/>
</dbReference>
<evidence type="ECO:0000256" key="1">
    <source>
        <dbReference type="ARBA" id="ARBA00009042"/>
    </source>
</evidence>
<accession>A0AAN8MZC8</accession>
<dbReference type="Pfam" id="PF07938">
    <property type="entry name" value="Fungal_lectin"/>
    <property type="match status" value="1"/>
</dbReference>
<reference evidence="2 3" key="1">
    <citation type="submission" date="2019-10" db="EMBL/GenBank/DDBJ databases">
        <authorList>
            <person name="Palmer J.M."/>
        </authorList>
    </citation>
    <scope>NUCLEOTIDE SEQUENCE [LARGE SCALE GENOMIC DNA]</scope>
    <source>
        <strain evidence="2 3">TWF718</strain>
    </source>
</reference>
<sequence length="386" mass="43522">MFSLTETDFEIFKNGTPVTQTVGDNVELPFNNDLLYQGNLAAVSAWDISWIKVFYQLESGEIASRHYDIAEKQWNDAYALTAVPVDAPYRPVIRTPLAAFQTADGNIHLFYTSPSADDVTRYQLIEVVWEGTTAEESEPKPVLIDGRPVTVALYSNLGVVGYKPNKEDNDGNDIHLRVYYQETADKLNRIQELQYTPTSGWSFGTLLPIDPHRPLLGTSIAFIDHNGHEPAIRGYYQDVNGRIREITYYTEDGKNWIWSHNDSMTFDKIPYRTALTAINPLNKLYECVFWVDNYNRLVHSRWTQHGWEYPVAKGKVDRIPLAPGSKIAVAGVYAADAEDHYDLYLFSVLPLNTLTVRKFNSSNGGPPEFVPIGNSTDGVVVGTLDE</sequence>
<proteinExistence type="inferred from homology"/>
<dbReference type="Proteomes" id="UP001313282">
    <property type="component" value="Unassembled WGS sequence"/>
</dbReference>
<comment type="caution">
    <text evidence="2">The sequence shown here is derived from an EMBL/GenBank/DDBJ whole genome shotgun (WGS) entry which is preliminary data.</text>
</comment>
<comment type="similarity">
    <text evidence="1">Belongs to the fungal fucose-specific lectin family.</text>
</comment>
<evidence type="ECO:0008006" key="4">
    <source>
        <dbReference type="Google" id="ProtNLM"/>
    </source>
</evidence>
<organism evidence="2 3">
    <name type="scientific">Orbilia javanica</name>
    <dbReference type="NCBI Taxonomy" id="47235"/>
    <lineage>
        <taxon>Eukaryota</taxon>
        <taxon>Fungi</taxon>
        <taxon>Dikarya</taxon>
        <taxon>Ascomycota</taxon>
        <taxon>Pezizomycotina</taxon>
        <taxon>Orbiliomycetes</taxon>
        <taxon>Orbiliales</taxon>
        <taxon>Orbiliaceae</taxon>
        <taxon>Orbilia</taxon>
    </lineage>
</organism>
<evidence type="ECO:0000313" key="2">
    <source>
        <dbReference type="EMBL" id="KAK6355848.1"/>
    </source>
</evidence>
<protein>
    <recommendedName>
        <fullName evidence="4">Fucose-specific lectin</fullName>
    </recommendedName>
</protein>
<dbReference type="SUPFAM" id="SSF89372">
    <property type="entry name" value="Fucose-specific lectin"/>
    <property type="match status" value="1"/>
</dbReference>
<dbReference type="EMBL" id="JAVHNR010000001">
    <property type="protein sequence ID" value="KAK6355848.1"/>
    <property type="molecule type" value="Genomic_DNA"/>
</dbReference>
<dbReference type="InterPro" id="IPR012475">
    <property type="entry name" value="Fungal_lectin"/>
</dbReference>